<protein>
    <recommendedName>
        <fullName evidence="3">Capsular associated protein</fullName>
    </recommendedName>
</protein>
<name>A0A1B9GRB7_9TREE</name>
<dbReference type="AlphaFoldDB" id="A0A1B9GRB7"/>
<accession>A0A1B9GRB7</accession>
<organism evidence="1 2">
    <name type="scientific">Kwoniella heveanensis BCC8398</name>
    <dbReference type="NCBI Taxonomy" id="1296120"/>
    <lineage>
        <taxon>Eukaryota</taxon>
        <taxon>Fungi</taxon>
        <taxon>Dikarya</taxon>
        <taxon>Basidiomycota</taxon>
        <taxon>Agaricomycotina</taxon>
        <taxon>Tremellomycetes</taxon>
        <taxon>Tremellales</taxon>
        <taxon>Cryptococcaceae</taxon>
        <taxon>Kwoniella</taxon>
    </lineage>
</organism>
<reference evidence="1 2" key="1">
    <citation type="submission" date="2013-07" db="EMBL/GenBank/DDBJ databases">
        <title>The Genome Sequence of Cryptococcus heveanensis BCC8398.</title>
        <authorList>
            <consortium name="The Broad Institute Genome Sequencing Platform"/>
            <person name="Cuomo C."/>
            <person name="Litvintseva A."/>
            <person name="Chen Y."/>
            <person name="Heitman J."/>
            <person name="Sun S."/>
            <person name="Springer D."/>
            <person name="Dromer F."/>
            <person name="Young S.K."/>
            <person name="Zeng Q."/>
            <person name="Gargeya S."/>
            <person name="Fitzgerald M."/>
            <person name="Abouelleil A."/>
            <person name="Alvarado L."/>
            <person name="Berlin A.M."/>
            <person name="Chapman S.B."/>
            <person name="Dewar J."/>
            <person name="Goldberg J."/>
            <person name="Griggs A."/>
            <person name="Gujja S."/>
            <person name="Hansen M."/>
            <person name="Howarth C."/>
            <person name="Imamovic A."/>
            <person name="Larimer J."/>
            <person name="McCowan C."/>
            <person name="Murphy C."/>
            <person name="Pearson M."/>
            <person name="Priest M."/>
            <person name="Roberts A."/>
            <person name="Saif S."/>
            <person name="Shea T."/>
            <person name="Sykes S."/>
            <person name="Wortman J."/>
            <person name="Nusbaum C."/>
            <person name="Birren B."/>
        </authorList>
    </citation>
    <scope>NUCLEOTIDE SEQUENCE [LARGE SCALE GENOMIC DNA]</scope>
    <source>
        <strain evidence="1 2">BCC8398</strain>
    </source>
</reference>
<evidence type="ECO:0000313" key="2">
    <source>
        <dbReference type="Proteomes" id="UP000092666"/>
    </source>
</evidence>
<dbReference type="EMBL" id="KI669505">
    <property type="protein sequence ID" value="OCF33405.1"/>
    <property type="molecule type" value="Genomic_DNA"/>
</dbReference>
<evidence type="ECO:0000313" key="1">
    <source>
        <dbReference type="EMBL" id="OCF33405.1"/>
    </source>
</evidence>
<reference evidence="2" key="2">
    <citation type="submission" date="2013-12" db="EMBL/GenBank/DDBJ databases">
        <title>Evolution of pathogenesis and genome organization in the Tremellales.</title>
        <authorList>
            <person name="Cuomo C."/>
            <person name="Litvintseva A."/>
            <person name="Heitman J."/>
            <person name="Chen Y."/>
            <person name="Sun S."/>
            <person name="Springer D."/>
            <person name="Dromer F."/>
            <person name="Young S."/>
            <person name="Zeng Q."/>
            <person name="Chapman S."/>
            <person name="Gujja S."/>
            <person name="Saif S."/>
            <person name="Birren B."/>
        </authorList>
    </citation>
    <scope>NUCLEOTIDE SEQUENCE [LARGE SCALE GENOMIC DNA]</scope>
    <source>
        <strain evidence="2">BCC8398</strain>
    </source>
</reference>
<proteinExistence type="predicted"/>
<dbReference type="CDD" id="cd00229">
    <property type="entry name" value="SGNH_hydrolase"/>
    <property type="match status" value="1"/>
</dbReference>
<dbReference type="Proteomes" id="UP000092666">
    <property type="component" value="Unassembled WGS sequence"/>
</dbReference>
<dbReference type="PANTHER" id="PTHR34407">
    <property type="entry name" value="EXPRESSED PROTEIN"/>
    <property type="match status" value="1"/>
</dbReference>
<dbReference type="SUPFAM" id="SSF52266">
    <property type="entry name" value="SGNH hydrolase"/>
    <property type="match status" value="1"/>
</dbReference>
<evidence type="ECO:0008006" key="3">
    <source>
        <dbReference type="Google" id="ProtNLM"/>
    </source>
</evidence>
<dbReference type="OrthoDB" id="544608at2759"/>
<sequence length="565" mass="64026">MFAIPASRRPLFLGLLGSVALILLLHNVYTPRASLIPFISRPIRPFDPDDGQPTNLPLGLETEDYRVRDRVERMRGFCEAEDPFEREYGRTNLRVTRAYEGSHQRLRQLMHKALRGEALTISAIGGSVTKGHQVWVNEIWFHKFWEWFTDYVGSDVQVTEVNGAAPATGSDYFSFCFPLHIPTDSDLIFVELAVNDEGILEHVENMENLLRGLLDLPHKPAVILMEAMAFSNGGMGGGGGRMHLPVAQYYDVPVINQRHPLANHFARYPQLVRPYFAQDWWGNPDMRHINSRGHRDLGMLAASLVKDAACSMLSEPDFHVPPPLDQHEEARRMALIMGNTPADSAKEGEGSVRTAEQAREEDDLLQEAQYHWPEQSHAWRKNPAEGEEIGELMPGMWTTPVEYGLMPRIRVLNGWNPNLDFVVPPFHPTCLSTRAKEPQFNLTPSANQDWEYWVHPEHLDKPYLVARVPGARVSFELETSVGLVKMYSLRSKTFGLGSVKCWADDEVDKSVRVDGWWDNGDANIGRFASIRDDLPPGLHTITCELLEDTKDPDGGHEFRMISMMR</sequence>
<gene>
    <name evidence="1" type="ORF">I316_04824</name>
</gene>
<keyword evidence="2" id="KW-1185">Reference proteome</keyword>
<dbReference type="PANTHER" id="PTHR34407:SF1">
    <property type="entry name" value="SGNH HYDROLASE-TYPE ESTERASE DOMAIN-CONTAINING PROTEIN"/>
    <property type="match status" value="1"/>
</dbReference>